<evidence type="ECO:0000313" key="3">
    <source>
        <dbReference type="Proteomes" id="UP000005631"/>
    </source>
</evidence>
<protein>
    <submittedName>
        <fullName evidence="2">Fasciclin domain-containing protein</fullName>
    </submittedName>
</protein>
<keyword evidence="3" id="KW-1185">Reference proteome</keyword>
<dbReference type="PROSITE" id="PS51257">
    <property type="entry name" value="PROKAR_LIPOPROTEIN"/>
    <property type="match status" value="1"/>
</dbReference>
<proteinExistence type="predicted"/>
<organism evidence="2 3">
    <name type="scientific">Owenweeksia hongkongensis (strain DSM 17368 / CIP 108786 / JCM 12287 / NRRL B-23963 / UST20020801)</name>
    <dbReference type="NCBI Taxonomy" id="926562"/>
    <lineage>
        <taxon>Bacteria</taxon>
        <taxon>Pseudomonadati</taxon>
        <taxon>Bacteroidota</taxon>
        <taxon>Flavobacteriia</taxon>
        <taxon>Flavobacteriales</taxon>
        <taxon>Owenweeksiaceae</taxon>
        <taxon>Owenweeksia</taxon>
    </lineage>
</organism>
<evidence type="ECO:0000259" key="1">
    <source>
        <dbReference type="PROSITE" id="PS50213"/>
    </source>
</evidence>
<sequence>MKMLTQNFGKLLLAGGVIFMASCSKDDDNDTTTKPTQKDATVKEVMEEEEQYSMMNEAIEESDQSSFFSNSSANITVFAANNDAFNDLFVEMNVSSMTELKGKLGDEAFAELIMYHAINGKFDIDAIQDGYIETYADNDNNGKLSVFIENDNNTRLIFNGGDDNGASTASSTTISATNGSVIEINAVLSAQTNYENLEDAEEAEDNGETSLFLTLIADADVDIKNRLESETSMSTVIVADENELQSMLSINLAAILDVDDLNNLLDASAQTSLFTQFGVSTVAELLLELNISDLLSISGMTMANIYAEMEADDKAELMSTFIFNGYLNLKDEATNNGTISSDAGADFDVSTSTSGQIVLTDDDGNKIFLEENSAHSVNGSIYTIAKVEEM</sequence>
<accession>G8QZI5</accession>
<dbReference type="AlphaFoldDB" id="G8QZI5"/>
<dbReference type="SUPFAM" id="SSF82153">
    <property type="entry name" value="FAS1 domain"/>
    <property type="match status" value="1"/>
</dbReference>
<dbReference type="PROSITE" id="PS50213">
    <property type="entry name" value="FAS1"/>
    <property type="match status" value="1"/>
</dbReference>
<dbReference type="SMART" id="SM00554">
    <property type="entry name" value="FAS1"/>
    <property type="match status" value="1"/>
</dbReference>
<dbReference type="eggNOG" id="COG2335">
    <property type="taxonomic scope" value="Bacteria"/>
</dbReference>
<dbReference type="KEGG" id="oho:Oweho_2674"/>
<name>G8QZI5_OWEHD</name>
<dbReference type="EMBL" id="CP003156">
    <property type="protein sequence ID" value="AEV33638.1"/>
    <property type="molecule type" value="Genomic_DNA"/>
</dbReference>
<evidence type="ECO:0000313" key="2">
    <source>
        <dbReference type="EMBL" id="AEV33638.1"/>
    </source>
</evidence>
<dbReference type="RefSeq" id="WP_014202987.1">
    <property type="nucleotide sequence ID" value="NC_016599.1"/>
</dbReference>
<dbReference type="InterPro" id="IPR036378">
    <property type="entry name" value="FAS1_dom_sf"/>
</dbReference>
<dbReference type="OrthoDB" id="9800666at2"/>
<dbReference type="Pfam" id="PF02469">
    <property type="entry name" value="Fasciclin"/>
    <property type="match status" value="1"/>
</dbReference>
<reference evidence="2 3" key="1">
    <citation type="journal article" date="2012" name="Stand. Genomic Sci.">
        <title>Genome sequence of the orange-pigmented seawater bacterium Owenweeksia hongkongensis type strain (UST20020801(T)).</title>
        <authorList>
            <person name="Riedel T."/>
            <person name="Held B."/>
            <person name="Nolan M."/>
            <person name="Lucas S."/>
            <person name="Lapidus A."/>
            <person name="Tice H."/>
            <person name="Del Rio T.G."/>
            <person name="Cheng J.F."/>
            <person name="Han C."/>
            <person name="Tapia R."/>
            <person name="Goodwin L.A."/>
            <person name="Pitluck S."/>
            <person name="Liolios K."/>
            <person name="Mavromatis K."/>
            <person name="Pagani I."/>
            <person name="Ivanova N."/>
            <person name="Mikhailova N."/>
            <person name="Pati A."/>
            <person name="Chen A."/>
            <person name="Palaniappan K."/>
            <person name="Rohde M."/>
            <person name="Tindall B.J."/>
            <person name="Detter J.C."/>
            <person name="Goker M."/>
            <person name="Woyke T."/>
            <person name="Bristow J."/>
            <person name="Eisen J.A."/>
            <person name="Markowitz V."/>
            <person name="Hugenholtz P."/>
            <person name="Klenk H.P."/>
            <person name="Kyrpides N.C."/>
        </authorList>
    </citation>
    <scope>NUCLEOTIDE SEQUENCE</scope>
    <source>
        <strain evidence="3">DSM 17368 / JCM 12287 / NRRL B-23963</strain>
    </source>
</reference>
<gene>
    <name evidence="2" type="ordered locus">Oweho_2674</name>
</gene>
<feature type="domain" description="FAS1" evidence="1">
    <location>
        <begin position="39"/>
        <end position="188"/>
    </location>
</feature>
<dbReference type="Gene3D" id="2.30.180.10">
    <property type="entry name" value="FAS1 domain"/>
    <property type="match status" value="1"/>
</dbReference>
<dbReference type="InterPro" id="IPR000782">
    <property type="entry name" value="FAS1_domain"/>
</dbReference>
<dbReference type="HOGENOM" id="CLU_707575_0_0_10"/>
<dbReference type="Proteomes" id="UP000005631">
    <property type="component" value="Chromosome"/>
</dbReference>
<dbReference type="STRING" id="926562.Oweho_2674"/>